<sequence>MTDPSQAAALLGSDIVASRPMSGGDLSEVVALDLADGRRVVSKTGVSARSEAAMLRAIAATGAPAPEVLAASDELLLIERVDAGGSLSNAWDDLAEVLGRLHGARGDSYGWTCDHAFGAVSVENTQCDDWVTFWADRRLRCHAPHVNAALARRIEALADRLNDHLPAHPAPALLHGDLWGGNVLVSGDHVRALIDPACYYGDREVDAAMLTLFDAPPARLFDALAFEPGWRERQPVYRLWPLLVHLRLFGNSYRGAVEHCLDDLGV</sequence>
<proteinExistence type="inferred from homology"/>
<gene>
    <name evidence="2" type="ORF">KY084_11595</name>
</gene>
<dbReference type="InterPro" id="IPR016477">
    <property type="entry name" value="Fructo-/Ketosamine-3-kinase"/>
</dbReference>
<keyword evidence="3" id="KW-1185">Reference proteome</keyword>
<keyword evidence="1 2" id="KW-0418">Kinase</keyword>
<dbReference type="Proteomes" id="UP001197214">
    <property type="component" value="Unassembled WGS sequence"/>
</dbReference>
<evidence type="ECO:0000313" key="3">
    <source>
        <dbReference type="Proteomes" id="UP001197214"/>
    </source>
</evidence>
<evidence type="ECO:0000313" key="2">
    <source>
        <dbReference type="EMBL" id="MBW4331511.1"/>
    </source>
</evidence>
<reference evidence="2 3" key="1">
    <citation type="submission" date="2021-07" db="EMBL/GenBank/DDBJ databases">
        <title>Stakelama flava sp. nov., a novel endophytic bacterium isolated from branch of Kandelia candel.</title>
        <authorList>
            <person name="Tuo L."/>
        </authorList>
    </citation>
    <scope>NUCLEOTIDE SEQUENCE [LARGE SCALE GENOMIC DNA]</scope>
    <source>
        <strain evidence="2 3">CBK3Z-3</strain>
    </source>
</reference>
<dbReference type="RefSeq" id="WP_219238636.1">
    <property type="nucleotide sequence ID" value="NZ_JAHWZX010000010.1"/>
</dbReference>
<organism evidence="2 3">
    <name type="scientific">Stakelama flava</name>
    <dbReference type="NCBI Taxonomy" id="2860338"/>
    <lineage>
        <taxon>Bacteria</taxon>
        <taxon>Pseudomonadati</taxon>
        <taxon>Pseudomonadota</taxon>
        <taxon>Alphaproteobacteria</taxon>
        <taxon>Sphingomonadales</taxon>
        <taxon>Sphingomonadaceae</taxon>
        <taxon>Stakelama</taxon>
    </lineage>
</organism>
<accession>A0ABS6XMU5</accession>
<dbReference type="PIRSF" id="PIRSF006221">
    <property type="entry name" value="Ketosamine-3-kinase"/>
    <property type="match status" value="1"/>
</dbReference>
<dbReference type="PANTHER" id="PTHR12149">
    <property type="entry name" value="FRUCTOSAMINE 3 KINASE-RELATED PROTEIN"/>
    <property type="match status" value="1"/>
</dbReference>
<evidence type="ECO:0000256" key="1">
    <source>
        <dbReference type="PIRNR" id="PIRNR006221"/>
    </source>
</evidence>
<dbReference type="EMBL" id="JAHWZX010000010">
    <property type="protein sequence ID" value="MBW4331511.1"/>
    <property type="molecule type" value="Genomic_DNA"/>
</dbReference>
<name>A0ABS6XMU5_9SPHN</name>
<dbReference type="Pfam" id="PF03881">
    <property type="entry name" value="Fructosamin_kin"/>
    <property type="match status" value="1"/>
</dbReference>
<keyword evidence="1" id="KW-0808">Transferase</keyword>
<dbReference type="PANTHER" id="PTHR12149:SF8">
    <property type="entry name" value="PROTEIN-RIBULOSAMINE 3-KINASE"/>
    <property type="match status" value="1"/>
</dbReference>
<comment type="caution">
    <text evidence="2">The sequence shown here is derived from an EMBL/GenBank/DDBJ whole genome shotgun (WGS) entry which is preliminary data.</text>
</comment>
<dbReference type="GO" id="GO:0016301">
    <property type="term" value="F:kinase activity"/>
    <property type="evidence" value="ECO:0007669"/>
    <property type="project" value="UniProtKB-KW"/>
</dbReference>
<comment type="similarity">
    <text evidence="1">Belongs to the fructosamine kinase family.</text>
</comment>
<protein>
    <submittedName>
        <fullName evidence="2">Fructosamine kinase family protein</fullName>
    </submittedName>
</protein>